<evidence type="ECO:0000313" key="7">
    <source>
        <dbReference type="Proteomes" id="UP000005714"/>
    </source>
</evidence>
<dbReference type="GO" id="GO:0004252">
    <property type="term" value="F:serine-type endopeptidase activity"/>
    <property type="evidence" value="ECO:0007669"/>
    <property type="project" value="InterPro"/>
</dbReference>
<evidence type="ECO:0000313" key="6">
    <source>
        <dbReference type="EMBL" id="EFG48542.1"/>
    </source>
</evidence>
<dbReference type="SUPFAM" id="SSF50494">
    <property type="entry name" value="Trypsin-like serine proteases"/>
    <property type="match status" value="1"/>
</dbReference>
<keyword evidence="4" id="KW-0472">Membrane</keyword>
<dbReference type="SUPFAM" id="SSF50156">
    <property type="entry name" value="PDZ domain-like"/>
    <property type="match status" value="1"/>
</dbReference>
<dbReference type="eggNOG" id="COG0265">
    <property type="taxonomic scope" value="Bacteria"/>
</dbReference>
<protein>
    <submittedName>
        <fullName evidence="6">Trypsin</fullName>
    </submittedName>
</protein>
<evidence type="ECO:0000256" key="4">
    <source>
        <dbReference type="SAM" id="Phobius"/>
    </source>
</evidence>
<evidence type="ECO:0000256" key="3">
    <source>
        <dbReference type="SAM" id="MobiDB-lite"/>
    </source>
</evidence>
<dbReference type="InterPro" id="IPR051201">
    <property type="entry name" value="Chloro_Bact_Ser_Proteases"/>
</dbReference>
<sequence>MSNNQFGSGSDDPSFPRTFPPAEPQPQQPTAPQQQPQPTEPQSQQAPTSQQSSGYDTYGSGTASYGYDTYGHQNSYGIATGPTPAPTAPTPQPWATSATTPAKEQRKGPSWGGVIAIAAVAALLAGGLGAGATYALQSLQSSSSTQETSTADEKIKTTEVPDWATIAADAAKSVVAIQVGRDGKISELGSGFVYKHKNSDDLFIITNNHVVASGDSAGGEVKAVFRSGATVATSIVGRDPETDVAVLKMKDVPRGVDALPVGNSDALKVGEPVMALGNPLGLADTVTTGIVSALNRPVATSNPGRSDEPEVATITNAIQTDAAINPGNSGGPLVNGAGKVIGVNSSAAALPGTAESGQAGSIGIGFAIPIAQATWIADQLIESGHAQHAFLGVKITSGEVSRSGVTVGSAVVDDVESGSPADQGGLNKGDHIVAFDDTPVNGAVSLQALTRSKKEGDTVKLTIVRGGHPTDIHVTLASK</sequence>
<feature type="domain" description="PDZ" evidence="5">
    <location>
        <begin position="380"/>
        <end position="467"/>
    </location>
</feature>
<dbReference type="SMART" id="SM00228">
    <property type="entry name" value="PDZ"/>
    <property type="match status" value="1"/>
</dbReference>
<dbReference type="OrthoDB" id="9758917at2"/>
<dbReference type="PANTHER" id="PTHR43343:SF3">
    <property type="entry name" value="PROTEASE DO-LIKE 8, CHLOROPLASTIC"/>
    <property type="match status" value="1"/>
</dbReference>
<dbReference type="RefSeq" id="WP_005881871.1">
    <property type="nucleotide sequence ID" value="NZ_ADNU01000008.1"/>
</dbReference>
<name>D4YJX2_9MICO</name>
<dbReference type="Pfam" id="PF13365">
    <property type="entry name" value="Trypsin_2"/>
    <property type="match status" value="1"/>
</dbReference>
<organism evidence="6 7">
    <name type="scientific">Brevibacterium mcbrellneri ATCC 49030</name>
    <dbReference type="NCBI Taxonomy" id="585530"/>
    <lineage>
        <taxon>Bacteria</taxon>
        <taxon>Bacillati</taxon>
        <taxon>Actinomycetota</taxon>
        <taxon>Actinomycetes</taxon>
        <taxon>Micrococcales</taxon>
        <taxon>Brevibacteriaceae</taxon>
        <taxon>Brevibacterium</taxon>
    </lineage>
</organism>
<dbReference type="InterPro" id="IPR001940">
    <property type="entry name" value="Peptidase_S1C"/>
</dbReference>
<feature type="compositionally biased region" description="Pro residues" evidence="3">
    <location>
        <begin position="18"/>
        <end position="29"/>
    </location>
</feature>
<dbReference type="InterPro" id="IPR036034">
    <property type="entry name" value="PDZ_sf"/>
</dbReference>
<dbReference type="Proteomes" id="UP000005714">
    <property type="component" value="Unassembled WGS sequence"/>
</dbReference>
<dbReference type="InterPro" id="IPR009003">
    <property type="entry name" value="Peptidase_S1_PA"/>
</dbReference>
<dbReference type="AlphaFoldDB" id="D4YJX2"/>
<accession>D4YJX2</accession>
<keyword evidence="4" id="KW-1133">Transmembrane helix</keyword>
<dbReference type="EMBL" id="ADNU01000008">
    <property type="protein sequence ID" value="EFG48542.1"/>
    <property type="molecule type" value="Genomic_DNA"/>
</dbReference>
<feature type="compositionally biased region" description="Polar residues" evidence="3">
    <location>
        <begin position="53"/>
        <end position="63"/>
    </location>
</feature>
<feature type="transmembrane region" description="Helical" evidence="4">
    <location>
        <begin position="111"/>
        <end position="136"/>
    </location>
</feature>
<dbReference type="GO" id="GO:0006508">
    <property type="term" value="P:proteolysis"/>
    <property type="evidence" value="ECO:0007669"/>
    <property type="project" value="UniProtKB-KW"/>
</dbReference>
<feature type="compositionally biased region" description="Pro residues" evidence="3">
    <location>
        <begin position="83"/>
        <end position="92"/>
    </location>
</feature>
<comment type="caution">
    <text evidence="6">The sequence shown here is derived from an EMBL/GenBank/DDBJ whole genome shotgun (WGS) entry which is preliminary data.</text>
</comment>
<keyword evidence="7" id="KW-1185">Reference proteome</keyword>
<feature type="region of interest" description="Disordered" evidence="3">
    <location>
        <begin position="1"/>
        <end position="63"/>
    </location>
</feature>
<feature type="region of interest" description="Disordered" evidence="3">
    <location>
        <begin position="76"/>
        <end position="109"/>
    </location>
</feature>
<keyword evidence="4" id="KW-0812">Transmembrane</keyword>
<keyword evidence="2" id="KW-0378">Hydrolase</keyword>
<dbReference type="Gene3D" id="2.40.10.120">
    <property type="match status" value="1"/>
</dbReference>
<keyword evidence="1" id="KW-0645">Protease</keyword>
<dbReference type="InterPro" id="IPR001478">
    <property type="entry name" value="PDZ"/>
</dbReference>
<gene>
    <name evidence="6" type="ORF">HMPREF0183_0232</name>
</gene>
<dbReference type="STRING" id="585530.HMPREF0183_0232"/>
<reference evidence="6 7" key="1">
    <citation type="submission" date="2010-04" db="EMBL/GenBank/DDBJ databases">
        <authorList>
            <person name="Qin X."/>
            <person name="Bachman B."/>
            <person name="Battles P."/>
            <person name="Bell A."/>
            <person name="Bess C."/>
            <person name="Bickham C."/>
            <person name="Chaboub L."/>
            <person name="Chen D."/>
            <person name="Coyle M."/>
            <person name="Deiros D.R."/>
            <person name="Dinh H."/>
            <person name="Forbes L."/>
            <person name="Fowler G."/>
            <person name="Francisco L."/>
            <person name="Fu Q."/>
            <person name="Gubbala S."/>
            <person name="Hale W."/>
            <person name="Han Y."/>
            <person name="Hemphill L."/>
            <person name="Highlander S.K."/>
            <person name="Hirani K."/>
            <person name="Hogues M."/>
            <person name="Jackson L."/>
            <person name="Jakkamsetti A."/>
            <person name="Javaid M."/>
            <person name="Jiang H."/>
            <person name="Korchina V."/>
            <person name="Kovar C."/>
            <person name="Lara F."/>
            <person name="Lee S."/>
            <person name="Mata R."/>
            <person name="Mathew T."/>
            <person name="Moen C."/>
            <person name="Morales K."/>
            <person name="Munidasa M."/>
            <person name="Nazareth L."/>
            <person name="Ngo R."/>
            <person name="Nguyen L."/>
            <person name="Okwuonu G."/>
            <person name="Ongeri F."/>
            <person name="Patil S."/>
            <person name="Petrosino J."/>
            <person name="Pham C."/>
            <person name="Pham P."/>
            <person name="Pu L.-L."/>
            <person name="Puazo M."/>
            <person name="Raj R."/>
            <person name="Reid J."/>
            <person name="Rouhana J."/>
            <person name="Saada N."/>
            <person name="Shang Y."/>
            <person name="Simmons D."/>
            <person name="Thornton R."/>
            <person name="Warren J."/>
            <person name="Weissenberger G."/>
            <person name="Zhang J."/>
            <person name="Zhang L."/>
            <person name="Zhou C."/>
            <person name="Zhu D."/>
            <person name="Muzny D."/>
            <person name="Worley K."/>
            <person name="Gibbs R."/>
        </authorList>
    </citation>
    <scope>NUCLEOTIDE SEQUENCE [LARGE SCALE GENOMIC DNA]</scope>
    <source>
        <strain evidence="6 7">ATCC 49030</strain>
    </source>
</reference>
<proteinExistence type="predicted"/>
<feature type="compositionally biased region" description="Low complexity" evidence="3">
    <location>
        <begin position="93"/>
        <end position="102"/>
    </location>
</feature>
<evidence type="ECO:0000259" key="5">
    <source>
        <dbReference type="PROSITE" id="PS50106"/>
    </source>
</evidence>
<evidence type="ECO:0000256" key="2">
    <source>
        <dbReference type="ARBA" id="ARBA00022801"/>
    </source>
</evidence>
<dbReference type="PANTHER" id="PTHR43343">
    <property type="entry name" value="PEPTIDASE S12"/>
    <property type="match status" value="1"/>
</dbReference>
<dbReference type="Gene3D" id="2.30.42.10">
    <property type="match status" value="1"/>
</dbReference>
<feature type="compositionally biased region" description="Low complexity" evidence="3">
    <location>
        <begin position="30"/>
        <end position="52"/>
    </location>
</feature>
<dbReference type="Pfam" id="PF13180">
    <property type="entry name" value="PDZ_2"/>
    <property type="match status" value="1"/>
</dbReference>
<evidence type="ECO:0000256" key="1">
    <source>
        <dbReference type="ARBA" id="ARBA00022670"/>
    </source>
</evidence>
<dbReference type="PRINTS" id="PR00834">
    <property type="entry name" value="PROTEASES2C"/>
</dbReference>
<dbReference type="PROSITE" id="PS50106">
    <property type="entry name" value="PDZ"/>
    <property type="match status" value="1"/>
</dbReference>